<dbReference type="PANTHER" id="PTHR31425">
    <property type="entry name" value="PHOSPHORIBOSYLANTHRANILATE TRANSFERASE ISOFORM 1"/>
    <property type="match status" value="1"/>
</dbReference>
<feature type="domain" description="C2" evidence="1">
    <location>
        <begin position="13"/>
        <end position="136"/>
    </location>
</feature>
<proteinExistence type="predicted"/>
<dbReference type="InterPro" id="IPR035892">
    <property type="entry name" value="C2_domain_sf"/>
</dbReference>
<dbReference type="STRING" id="4540.A0A3L6PKC2"/>
<keyword evidence="3" id="KW-1185">Reference proteome</keyword>
<dbReference type="InterPro" id="IPR000008">
    <property type="entry name" value="C2_dom"/>
</dbReference>
<organism evidence="2 3">
    <name type="scientific">Panicum miliaceum</name>
    <name type="common">Proso millet</name>
    <name type="synonym">Broomcorn millet</name>
    <dbReference type="NCBI Taxonomy" id="4540"/>
    <lineage>
        <taxon>Eukaryota</taxon>
        <taxon>Viridiplantae</taxon>
        <taxon>Streptophyta</taxon>
        <taxon>Embryophyta</taxon>
        <taxon>Tracheophyta</taxon>
        <taxon>Spermatophyta</taxon>
        <taxon>Magnoliopsida</taxon>
        <taxon>Liliopsida</taxon>
        <taxon>Poales</taxon>
        <taxon>Poaceae</taxon>
        <taxon>PACMAD clade</taxon>
        <taxon>Panicoideae</taxon>
        <taxon>Panicodae</taxon>
        <taxon>Paniceae</taxon>
        <taxon>Panicinae</taxon>
        <taxon>Panicum</taxon>
        <taxon>Panicum sect. Panicum</taxon>
    </lineage>
</organism>
<dbReference type="InterPro" id="IPR047259">
    <property type="entry name" value="QUIRKY-like"/>
</dbReference>
<comment type="caution">
    <text evidence="2">The sequence shown here is derived from an EMBL/GenBank/DDBJ whole genome shotgun (WGS) entry which is preliminary data.</text>
</comment>
<accession>A0A3L6PKC2</accession>
<dbReference type="Proteomes" id="UP000275267">
    <property type="component" value="Unassembled WGS sequence"/>
</dbReference>
<name>A0A3L6PKC2_PANMI</name>
<evidence type="ECO:0000313" key="2">
    <source>
        <dbReference type="EMBL" id="RLM58075.1"/>
    </source>
</evidence>
<dbReference type="OrthoDB" id="67700at2759"/>
<dbReference type="AlphaFoldDB" id="A0A3L6PKC2"/>
<gene>
    <name evidence="2" type="ORF">C2845_PM18G08260</name>
</gene>
<reference evidence="3" key="1">
    <citation type="journal article" date="2019" name="Nat. Commun.">
        <title>The genome of broomcorn millet.</title>
        <authorList>
            <person name="Zou C."/>
            <person name="Miki D."/>
            <person name="Li D."/>
            <person name="Tang Q."/>
            <person name="Xiao L."/>
            <person name="Rajput S."/>
            <person name="Deng P."/>
            <person name="Jia W."/>
            <person name="Huang R."/>
            <person name="Zhang M."/>
            <person name="Sun Y."/>
            <person name="Hu J."/>
            <person name="Fu X."/>
            <person name="Schnable P.S."/>
            <person name="Li F."/>
            <person name="Zhang H."/>
            <person name="Feng B."/>
            <person name="Zhu X."/>
            <person name="Liu R."/>
            <person name="Schnable J.C."/>
            <person name="Zhu J.-K."/>
            <person name="Zhang H."/>
        </authorList>
    </citation>
    <scope>NUCLEOTIDE SEQUENCE [LARGE SCALE GENOMIC DNA]</scope>
</reference>
<protein>
    <recommendedName>
        <fullName evidence="1">C2 domain-containing protein</fullName>
    </recommendedName>
</protein>
<dbReference type="Gene3D" id="2.60.40.150">
    <property type="entry name" value="C2 domain"/>
    <property type="match status" value="1"/>
</dbReference>
<evidence type="ECO:0000313" key="3">
    <source>
        <dbReference type="Proteomes" id="UP000275267"/>
    </source>
</evidence>
<dbReference type="SMART" id="SM00239">
    <property type="entry name" value="C2"/>
    <property type="match status" value="1"/>
</dbReference>
<dbReference type="EMBL" id="PQIB02000017">
    <property type="protein sequence ID" value="RLM58075.1"/>
    <property type="molecule type" value="Genomic_DNA"/>
</dbReference>
<dbReference type="PROSITE" id="PS50004">
    <property type="entry name" value="C2"/>
    <property type="match status" value="1"/>
</dbReference>
<dbReference type="SUPFAM" id="SSF49562">
    <property type="entry name" value="C2 domain (Calcium/lipid-binding domain, CaLB)"/>
    <property type="match status" value="1"/>
</dbReference>
<sequence length="151" mass="16877">MSALTPSISSTSNDEPPLVVLPFVPEQPMSSYVYVDVVRGRDLPIVDVTAGTVAPFVEVKASNLKGVTKHREKNPNPEWRQTFAFPREHLLRHQVAPQWYRLAHRNGDKLHHGEIMLAVWTGIQAEDACCRHSDAHHSVPTGGLANRRSKD</sequence>
<dbReference type="PANTHER" id="PTHR31425:SF27">
    <property type="entry name" value="OS04G0691800 PROTEIN"/>
    <property type="match status" value="1"/>
</dbReference>
<dbReference type="Pfam" id="PF00168">
    <property type="entry name" value="C2"/>
    <property type="match status" value="1"/>
</dbReference>
<evidence type="ECO:0000259" key="1">
    <source>
        <dbReference type="PROSITE" id="PS50004"/>
    </source>
</evidence>